<evidence type="ECO:0008006" key="4">
    <source>
        <dbReference type="Google" id="ProtNLM"/>
    </source>
</evidence>
<proteinExistence type="predicted"/>
<protein>
    <recommendedName>
        <fullName evidence="4">Tripeptide aminopeptidase</fullName>
    </recommendedName>
</protein>
<comment type="cofactor">
    <cofactor evidence="1">
        <name>Zn(2+)</name>
        <dbReference type="ChEBI" id="CHEBI:29105"/>
    </cofactor>
</comment>
<dbReference type="PANTHER" id="PTHR42994:SF1">
    <property type="entry name" value="PEPTIDASE T"/>
    <property type="match status" value="1"/>
</dbReference>
<organism evidence="2 3">
    <name type="scientific">Spodoptera exigua</name>
    <name type="common">Beet armyworm</name>
    <name type="synonym">Noctua fulgens</name>
    <dbReference type="NCBI Taxonomy" id="7107"/>
    <lineage>
        <taxon>Eukaryota</taxon>
        <taxon>Metazoa</taxon>
        <taxon>Ecdysozoa</taxon>
        <taxon>Arthropoda</taxon>
        <taxon>Hexapoda</taxon>
        <taxon>Insecta</taxon>
        <taxon>Pterygota</taxon>
        <taxon>Neoptera</taxon>
        <taxon>Endopterygota</taxon>
        <taxon>Lepidoptera</taxon>
        <taxon>Glossata</taxon>
        <taxon>Ditrysia</taxon>
        <taxon>Noctuoidea</taxon>
        <taxon>Noctuidae</taxon>
        <taxon>Amphipyrinae</taxon>
        <taxon>Spodoptera</taxon>
    </lineage>
</organism>
<evidence type="ECO:0000313" key="3">
    <source>
        <dbReference type="Proteomes" id="UP000648187"/>
    </source>
</evidence>
<gene>
    <name evidence="2" type="ORF">HW555_014398</name>
</gene>
<evidence type="ECO:0000256" key="1">
    <source>
        <dbReference type="ARBA" id="ARBA00001947"/>
    </source>
</evidence>
<keyword evidence="3" id="KW-1185">Reference proteome</keyword>
<reference evidence="2" key="1">
    <citation type="submission" date="2020-08" db="EMBL/GenBank/DDBJ databases">
        <title>Spodoptera exigua strain:BAW_Kor-Di-RS1 Genome sequencing and assembly.</title>
        <authorList>
            <person name="Kim J."/>
            <person name="Nam H.Y."/>
            <person name="Kwon M."/>
            <person name="Choi J.H."/>
            <person name="Cho S.R."/>
            <person name="Kim G.-H."/>
        </authorList>
    </citation>
    <scope>NUCLEOTIDE SEQUENCE</scope>
    <source>
        <strain evidence="2">BAW_Kor-Di-RS1</strain>
        <tissue evidence="2">Whole-body</tissue>
    </source>
</reference>
<dbReference type="EMBL" id="JACKWZ010001018">
    <property type="protein sequence ID" value="KAF9404312.1"/>
    <property type="molecule type" value="Genomic_DNA"/>
</dbReference>
<evidence type="ECO:0000313" key="2">
    <source>
        <dbReference type="EMBL" id="KAF9404312.1"/>
    </source>
</evidence>
<dbReference type="AlphaFoldDB" id="A0A835G3K9"/>
<dbReference type="GO" id="GO:0005829">
    <property type="term" value="C:cytosol"/>
    <property type="evidence" value="ECO:0007669"/>
    <property type="project" value="TreeGrafter"/>
</dbReference>
<dbReference type="Proteomes" id="UP000648187">
    <property type="component" value="Unassembled WGS sequence"/>
</dbReference>
<dbReference type="PANTHER" id="PTHR42994">
    <property type="entry name" value="PEPTIDASE T"/>
    <property type="match status" value="1"/>
</dbReference>
<dbReference type="SUPFAM" id="SSF53187">
    <property type="entry name" value="Zn-dependent exopeptidases"/>
    <property type="match status" value="1"/>
</dbReference>
<accession>A0A835G3K9</accession>
<dbReference type="Gene3D" id="3.40.630.10">
    <property type="entry name" value="Zn peptidases"/>
    <property type="match status" value="1"/>
</dbReference>
<comment type="caution">
    <text evidence="2">The sequence shown here is derived from an EMBL/GenBank/DDBJ whole genome shotgun (WGS) entry which is preliminary data.</text>
</comment>
<sequence>MYENLLPRFLRYVKTETRSNPKSTTTPSTQTQVAFAQTLKKELEDLGMSDVVYNETNGFVIATLPSNTEKDVRSMGFIAHMDTADFNAVNVNPQIIENYDGESTIKLDQDGKFTLNTTDFPNLKKYQNQTLITTDGTTLLGADDKSGIAEIMTAMEILIKHPTIKHGTIRVALGQTKKSVLALINLMWISSMWILRIQWMVVQSVNCNMKRLMRLKQISQFKGKCSPGNGKRYDD</sequence>
<dbReference type="GO" id="GO:0045148">
    <property type="term" value="F:tripeptide aminopeptidase activity"/>
    <property type="evidence" value="ECO:0007669"/>
    <property type="project" value="TreeGrafter"/>
</dbReference>
<name>A0A835G3K9_SPOEX</name>